<dbReference type="InterPro" id="IPR050072">
    <property type="entry name" value="Peptidase_M20A"/>
</dbReference>
<evidence type="ECO:0000256" key="1">
    <source>
        <dbReference type="ARBA" id="ARBA00001947"/>
    </source>
</evidence>
<dbReference type="PANTHER" id="PTHR43808">
    <property type="entry name" value="ACETYLORNITHINE DEACETYLASE"/>
    <property type="match status" value="1"/>
</dbReference>
<dbReference type="Gene3D" id="3.30.70.360">
    <property type="match status" value="1"/>
</dbReference>
<evidence type="ECO:0000256" key="2">
    <source>
        <dbReference type="ARBA" id="ARBA00022723"/>
    </source>
</evidence>
<keyword evidence="4" id="KW-0862">Zinc</keyword>
<reference evidence="6 7" key="1">
    <citation type="journal article" date="2014" name="Genome Announc.">
        <title>Genome Sequence and Methylome of Soil Bacterium Gemmatirosa kalamazoonensis KBS708T, a Member of the Rarely Cultivated Gemmatimonadetes Phylum.</title>
        <authorList>
            <person name="Debruyn J.M."/>
            <person name="Radosevich M."/>
            <person name="Wommack K.E."/>
            <person name="Polson S.W."/>
            <person name="Hauser L.J."/>
            <person name="Fawaz M.N."/>
            <person name="Korlach J."/>
            <person name="Tsai Y.C."/>
        </authorList>
    </citation>
    <scope>NUCLEOTIDE SEQUENCE [LARGE SCALE GENOMIC DNA]</scope>
    <source>
        <strain evidence="6 7">KBS708</strain>
    </source>
</reference>
<dbReference type="RefSeq" id="WP_025409889.1">
    <property type="nucleotide sequence ID" value="NZ_CP007128.1"/>
</dbReference>
<sequence>MRHRLLALALVAAPVAVPAQGRVSKDAAAPNAVERAVVRAVDAHDAEHLALLERIVNINSGTQNFAGVRQVGDVLRAQLDALGFRTRWVDGAAFKRAGHLVAEHPGPGPKLLLIGHLDTVFEPSSPFQRFARLDDSTARGPGIIDMKGGDVIIVAALRALKDAGVLEKMNVVVVMHGDEEDSGAPLDLARKTLIDAAQGAAAAIGFEDGPGDPHVAVISRRGAGGWTLNVTGVPAHSSQIFKPEVGAGAVYETARILTAFYETLSREPYLTFNPGVALGGTQVAIDSTGTVGSASGKSNVVAERMTVTGDLRTLSPEQLARAKQTMTEIVARHLPNTQATIAFDDGYPPMAPTDGNRRLLALYDQVSRDLGFWPVGPVDPSRAGAADVSFVAHIVPMAIDGVGLSGHDDHTEKETADLRMLSVQTKRAAVLLWRLTQSGAAPKAAAKAAAKSAAR</sequence>
<evidence type="ECO:0000259" key="5">
    <source>
        <dbReference type="Pfam" id="PF07687"/>
    </source>
</evidence>
<dbReference type="PATRIC" id="fig|861299.3.peg.824"/>
<dbReference type="AlphaFoldDB" id="W0RD27"/>
<dbReference type="GO" id="GO:0046872">
    <property type="term" value="F:metal ion binding"/>
    <property type="evidence" value="ECO:0007669"/>
    <property type="project" value="UniProtKB-KW"/>
</dbReference>
<dbReference type="STRING" id="861299.J421_0810"/>
<keyword evidence="2" id="KW-0479">Metal-binding</keyword>
<dbReference type="InterPro" id="IPR036264">
    <property type="entry name" value="Bact_exopeptidase_dim_dom"/>
</dbReference>
<organism evidence="6 7">
    <name type="scientific">Gemmatirosa kalamazoonensis</name>
    <dbReference type="NCBI Taxonomy" id="861299"/>
    <lineage>
        <taxon>Bacteria</taxon>
        <taxon>Pseudomonadati</taxon>
        <taxon>Gemmatimonadota</taxon>
        <taxon>Gemmatimonadia</taxon>
        <taxon>Gemmatimonadales</taxon>
        <taxon>Gemmatimonadaceae</taxon>
        <taxon>Gemmatirosa</taxon>
    </lineage>
</organism>
<keyword evidence="3" id="KW-0378">Hydrolase</keyword>
<dbReference type="Pfam" id="PF07687">
    <property type="entry name" value="M20_dimer"/>
    <property type="match status" value="1"/>
</dbReference>
<dbReference type="PANTHER" id="PTHR43808:SF32">
    <property type="entry name" value="ARGE_DAPE-RELATED DEACYLASE"/>
    <property type="match status" value="1"/>
</dbReference>
<dbReference type="InterPro" id="IPR001261">
    <property type="entry name" value="ArgE/DapE_CS"/>
</dbReference>
<dbReference type="EMBL" id="CP007128">
    <property type="protein sequence ID" value="AHG88347.1"/>
    <property type="molecule type" value="Genomic_DNA"/>
</dbReference>
<gene>
    <name evidence="6" type="ORF">J421_0810</name>
</gene>
<dbReference type="Gene3D" id="3.40.630.10">
    <property type="entry name" value="Zn peptidases"/>
    <property type="match status" value="1"/>
</dbReference>
<dbReference type="Proteomes" id="UP000019151">
    <property type="component" value="Chromosome"/>
</dbReference>
<dbReference type="GO" id="GO:0016787">
    <property type="term" value="F:hydrolase activity"/>
    <property type="evidence" value="ECO:0007669"/>
    <property type="project" value="UniProtKB-KW"/>
</dbReference>
<evidence type="ECO:0000256" key="4">
    <source>
        <dbReference type="ARBA" id="ARBA00022833"/>
    </source>
</evidence>
<protein>
    <submittedName>
        <fullName evidence="6">Peptidase M20</fullName>
    </submittedName>
</protein>
<feature type="domain" description="Peptidase M20 dimerisation" evidence="5">
    <location>
        <begin position="218"/>
        <end position="337"/>
    </location>
</feature>
<dbReference type="PROSITE" id="PS00758">
    <property type="entry name" value="ARGE_DAPE_CPG2_1"/>
    <property type="match status" value="1"/>
</dbReference>
<dbReference type="InterPro" id="IPR011650">
    <property type="entry name" value="Peptidase_M20_dimer"/>
</dbReference>
<keyword evidence="7" id="KW-1185">Reference proteome</keyword>
<comment type="cofactor">
    <cofactor evidence="1">
        <name>Zn(2+)</name>
        <dbReference type="ChEBI" id="CHEBI:29105"/>
    </cofactor>
</comment>
<accession>W0RD27</accession>
<dbReference type="SUPFAM" id="SSF53187">
    <property type="entry name" value="Zn-dependent exopeptidases"/>
    <property type="match status" value="1"/>
</dbReference>
<name>W0RD27_9BACT</name>
<dbReference type="eggNOG" id="COG0624">
    <property type="taxonomic scope" value="Bacteria"/>
</dbReference>
<dbReference type="InterPro" id="IPR002933">
    <property type="entry name" value="Peptidase_M20"/>
</dbReference>
<evidence type="ECO:0000313" key="6">
    <source>
        <dbReference type="EMBL" id="AHG88347.1"/>
    </source>
</evidence>
<proteinExistence type="predicted"/>
<dbReference type="InParanoid" id="W0RD27"/>
<dbReference type="HOGENOM" id="CLU_021802_7_0_0"/>
<evidence type="ECO:0000313" key="7">
    <source>
        <dbReference type="Proteomes" id="UP000019151"/>
    </source>
</evidence>
<dbReference type="SUPFAM" id="SSF55031">
    <property type="entry name" value="Bacterial exopeptidase dimerisation domain"/>
    <property type="match status" value="1"/>
</dbReference>
<evidence type="ECO:0000256" key="3">
    <source>
        <dbReference type="ARBA" id="ARBA00022801"/>
    </source>
</evidence>
<dbReference type="Pfam" id="PF01546">
    <property type="entry name" value="Peptidase_M20"/>
    <property type="match status" value="1"/>
</dbReference>
<dbReference type="KEGG" id="gba:J421_0810"/>
<dbReference type="OrthoDB" id="9783294at2"/>